<name>A0ABV6H3Y8_9ACTN</name>
<reference evidence="1 2" key="1">
    <citation type="submission" date="2024-09" db="EMBL/GenBank/DDBJ databases">
        <authorList>
            <person name="Sun Q."/>
            <person name="Mori K."/>
        </authorList>
    </citation>
    <scope>NUCLEOTIDE SEQUENCE [LARGE SCALE GENOMIC DNA]</scope>
    <source>
        <strain evidence="1 2">CCM 7957</strain>
    </source>
</reference>
<accession>A0ABV6H3Y8</accession>
<keyword evidence="2" id="KW-1185">Reference proteome</keyword>
<evidence type="ECO:0000313" key="2">
    <source>
        <dbReference type="Proteomes" id="UP001589783"/>
    </source>
</evidence>
<evidence type="ECO:0008006" key="3">
    <source>
        <dbReference type="Google" id="ProtNLM"/>
    </source>
</evidence>
<comment type="caution">
    <text evidence="1">The sequence shown here is derived from an EMBL/GenBank/DDBJ whole genome shotgun (WGS) entry which is preliminary data.</text>
</comment>
<protein>
    <recommendedName>
        <fullName evidence="3">Auto-transporter adhesin head GIN domain-containing protein</fullName>
    </recommendedName>
</protein>
<proteinExistence type="predicted"/>
<dbReference type="EMBL" id="JBHLWV010000006">
    <property type="protein sequence ID" value="MFC0313569.1"/>
    <property type="molecule type" value="Genomic_DNA"/>
</dbReference>
<evidence type="ECO:0000313" key="1">
    <source>
        <dbReference type="EMBL" id="MFC0313569.1"/>
    </source>
</evidence>
<gene>
    <name evidence="1" type="ORF">ACFFJD_01715</name>
</gene>
<organism evidence="1 2">
    <name type="scientific">Gordonia phosphorivorans</name>
    <dbReference type="NCBI Taxonomy" id="1056982"/>
    <lineage>
        <taxon>Bacteria</taxon>
        <taxon>Bacillati</taxon>
        <taxon>Actinomycetota</taxon>
        <taxon>Actinomycetes</taxon>
        <taxon>Mycobacteriales</taxon>
        <taxon>Gordoniaceae</taxon>
        <taxon>Gordonia</taxon>
    </lineage>
</organism>
<dbReference type="Proteomes" id="UP001589783">
    <property type="component" value="Unassembled WGS sequence"/>
</dbReference>
<dbReference type="RefSeq" id="WP_382359992.1">
    <property type="nucleotide sequence ID" value="NZ_JBHLWV010000006.1"/>
</dbReference>
<sequence length="188" mass="19944">MRDLQLCSSDPADLDAARAALGTVDNLRGMHHRVTVSSYSRSRRPQIRTLPVVTDHAGHIDVRATAGTYRYLIVGDGTVELHVTSAAGTLIDIVEPCQVTVNAADHTAVDINVYAGTLTLTAADTATGLVAVARTADCIARSTGGMTIRRQSRFGALVIVPPELTSELCARARALHQGVHHRSGQDPS</sequence>